<proteinExistence type="predicted"/>
<gene>
    <name evidence="1" type="ORF">METZ01_LOCUS762</name>
</gene>
<dbReference type="InterPro" id="IPR027056">
    <property type="entry name" value="Gluconate_2DH_su3"/>
</dbReference>
<protein>
    <recommendedName>
        <fullName evidence="2">Gluconate 2-dehydrogenase subunit 3 family protein</fullName>
    </recommendedName>
</protein>
<accession>A0A381N2L5</accession>
<name>A0A381N2L5_9ZZZZ</name>
<dbReference type="EMBL" id="UINC01000042">
    <property type="protein sequence ID" value="SUZ47908.1"/>
    <property type="molecule type" value="Genomic_DNA"/>
</dbReference>
<organism evidence="1">
    <name type="scientific">marine metagenome</name>
    <dbReference type="NCBI Taxonomy" id="408172"/>
    <lineage>
        <taxon>unclassified sequences</taxon>
        <taxon>metagenomes</taxon>
        <taxon>ecological metagenomes</taxon>
    </lineage>
</organism>
<evidence type="ECO:0000313" key="1">
    <source>
        <dbReference type="EMBL" id="SUZ47908.1"/>
    </source>
</evidence>
<dbReference type="AlphaFoldDB" id="A0A381N2L5"/>
<sequence length="153" mass="16965">MFFTSQQRETIEALSELIIPTTDTPGAITAEVPEFIELIVAEWYDTDDRERFMRGLTEVDERTQALAGVVFAQSGADTQTEILSGLEAEGRARIASEEDAPSPFFQQFRGLVLSGYYSSEIGLREELLYQPIPGRFDGCVDVSEVTRSVSDGN</sequence>
<reference evidence="1" key="1">
    <citation type="submission" date="2018-05" db="EMBL/GenBank/DDBJ databases">
        <authorList>
            <person name="Lanie J.A."/>
            <person name="Ng W.-L."/>
            <person name="Kazmierczak K.M."/>
            <person name="Andrzejewski T.M."/>
            <person name="Davidsen T.M."/>
            <person name="Wayne K.J."/>
            <person name="Tettelin H."/>
            <person name="Glass J.I."/>
            <person name="Rusch D."/>
            <person name="Podicherti R."/>
            <person name="Tsui H.-C.T."/>
            <person name="Winkler M.E."/>
        </authorList>
    </citation>
    <scope>NUCLEOTIDE SEQUENCE</scope>
</reference>
<dbReference type="Pfam" id="PF13618">
    <property type="entry name" value="Gluconate_2-dh3"/>
    <property type="match status" value="1"/>
</dbReference>
<evidence type="ECO:0008006" key="2">
    <source>
        <dbReference type="Google" id="ProtNLM"/>
    </source>
</evidence>